<gene>
    <name evidence="1" type="ORF">HaLaN_11346</name>
</gene>
<name>A0A699Z7M9_HAELA</name>
<accession>A0A699Z7M9</accession>
<evidence type="ECO:0000313" key="1">
    <source>
        <dbReference type="EMBL" id="GFH15168.1"/>
    </source>
</evidence>
<dbReference type="Proteomes" id="UP000485058">
    <property type="component" value="Unassembled WGS sequence"/>
</dbReference>
<evidence type="ECO:0000313" key="2">
    <source>
        <dbReference type="Proteomes" id="UP000485058"/>
    </source>
</evidence>
<dbReference type="AlphaFoldDB" id="A0A699Z7M9"/>
<protein>
    <submittedName>
        <fullName evidence="1">Uncharacterized protein</fullName>
    </submittedName>
</protein>
<reference evidence="1 2" key="1">
    <citation type="submission" date="2020-02" db="EMBL/GenBank/DDBJ databases">
        <title>Draft genome sequence of Haematococcus lacustris strain NIES-144.</title>
        <authorList>
            <person name="Morimoto D."/>
            <person name="Nakagawa S."/>
            <person name="Yoshida T."/>
            <person name="Sawayama S."/>
        </authorList>
    </citation>
    <scope>NUCLEOTIDE SEQUENCE [LARGE SCALE GENOMIC DNA]</scope>
    <source>
        <strain evidence="1 2">NIES-144</strain>
    </source>
</reference>
<dbReference type="EMBL" id="BLLF01000814">
    <property type="protein sequence ID" value="GFH15168.1"/>
    <property type="molecule type" value="Genomic_DNA"/>
</dbReference>
<proteinExistence type="predicted"/>
<comment type="caution">
    <text evidence="1">The sequence shown here is derived from an EMBL/GenBank/DDBJ whole genome shotgun (WGS) entry which is preliminary data.</text>
</comment>
<keyword evidence="2" id="KW-1185">Reference proteome</keyword>
<organism evidence="1 2">
    <name type="scientific">Haematococcus lacustris</name>
    <name type="common">Green alga</name>
    <name type="synonym">Haematococcus pluvialis</name>
    <dbReference type="NCBI Taxonomy" id="44745"/>
    <lineage>
        <taxon>Eukaryota</taxon>
        <taxon>Viridiplantae</taxon>
        <taxon>Chlorophyta</taxon>
        <taxon>core chlorophytes</taxon>
        <taxon>Chlorophyceae</taxon>
        <taxon>CS clade</taxon>
        <taxon>Chlamydomonadales</taxon>
        <taxon>Haematococcaceae</taxon>
        <taxon>Haematococcus</taxon>
    </lineage>
</organism>
<sequence>MQHAADPHLSTLCAEQAQLIKRLQDEKQLLVSHSMGHQPQGRSMPAMQLLLAQPTMAWSGPS</sequence>